<keyword evidence="2" id="KW-1185">Reference proteome</keyword>
<protein>
    <submittedName>
        <fullName evidence="1">Uncharacterized protein</fullName>
    </submittedName>
</protein>
<dbReference type="EMBL" id="CM039432">
    <property type="protein sequence ID" value="KAI4331812.1"/>
    <property type="molecule type" value="Genomic_DNA"/>
</dbReference>
<evidence type="ECO:0000313" key="2">
    <source>
        <dbReference type="Proteomes" id="UP000828941"/>
    </source>
</evidence>
<comment type="caution">
    <text evidence="1">The sequence shown here is derived from an EMBL/GenBank/DDBJ whole genome shotgun (WGS) entry which is preliminary data.</text>
</comment>
<name>A0ACB9N5F7_BAUVA</name>
<proteinExistence type="predicted"/>
<dbReference type="Proteomes" id="UP000828941">
    <property type="component" value="Chromosome 7"/>
</dbReference>
<evidence type="ECO:0000313" key="1">
    <source>
        <dbReference type="EMBL" id="KAI4331812.1"/>
    </source>
</evidence>
<gene>
    <name evidence="1" type="ORF">L6164_016767</name>
</gene>
<reference evidence="1 2" key="1">
    <citation type="journal article" date="2022" name="DNA Res.">
        <title>Chromosomal-level genome assembly of the orchid tree Bauhinia variegata (Leguminosae; Cercidoideae) supports the allotetraploid origin hypothesis of Bauhinia.</title>
        <authorList>
            <person name="Zhong Y."/>
            <person name="Chen Y."/>
            <person name="Zheng D."/>
            <person name="Pang J."/>
            <person name="Liu Y."/>
            <person name="Luo S."/>
            <person name="Meng S."/>
            <person name="Qian L."/>
            <person name="Wei D."/>
            <person name="Dai S."/>
            <person name="Zhou R."/>
        </authorList>
    </citation>
    <scope>NUCLEOTIDE SEQUENCE [LARGE SCALE GENOMIC DNA]</scope>
    <source>
        <strain evidence="1">BV-YZ2020</strain>
    </source>
</reference>
<organism evidence="1 2">
    <name type="scientific">Bauhinia variegata</name>
    <name type="common">Purple orchid tree</name>
    <name type="synonym">Phanera variegata</name>
    <dbReference type="NCBI Taxonomy" id="167791"/>
    <lineage>
        <taxon>Eukaryota</taxon>
        <taxon>Viridiplantae</taxon>
        <taxon>Streptophyta</taxon>
        <taxon>Embryophyta</taxon>
        <taxon>Tracheophyta</taxon>
        <taxon>Spermatophyta</taxon>
        <taxon>Magnoliopsida</taxon>
        <taxon>eudicotyledons</taxon>
        <taxon>Gunneridae</taxon>
        <taxon>Pentapetalae</taxon>
        <taxon>rosids</taxon>
        <taxon>fabids</taxon>
        <taxon>Fabales</taxon>
        <taxon>Fabaceae</taxon>
        <taxon>Cercidoideae</taxon>
        <taxon>Cercideae</taxon>
        <taxon>Bauhiniinae</taxon>
        <taxon>Bauhinia</taxon>
    </lineage>
</organism>
<sequence>MGRILLCRPLKQDLYHLPTTPSTPPSPHALTTSIQPVSTWHHKLGHPAMKIIKHLTDNHHIPIKLPPSAKCSSCQYAKSHKHPFSNHSLTSNRPLELLYTYVWGPAPFSSRHINFIENSFPYSSRTHPHLPSTSTTPLATTPHTLIPTTITTKLPTDSPPTQPPLLDPPHTATTPDIAGVSDPFSSPSSEDSSGNNTSTPPPTFSYL</sequence>
<accession>A0ACB9N5F7</accession>